<reference evidence="5" key="1">
    <citation type="journal article" date="2019" name="Int. J. Syst. Evol. Microbiol.">
        <title>The Global Catalogue of Microorganisms (GCM) 10K type strain sequencing project: providing services to taxonomists for standard genome sequencing and annotation.</title>
        <authorList>
            <consortium name="The Broad Institute Genomics Platform"/>
            <consortium name="The Broad Institute Genome Sequencing Center for Infectious Disease"/>
            <person name="Wu L."/>
            <person name="Ma J."/>
        </authorList>
    </citation>
    <scope>NUCLEOTIDE SEQUENCE [LARGE SCALE GENOMIC DNA]</scope>
    <source>
        <strain evidence="5">CECT 8570</strain>
    </source>
</reference>
<dbReference type="SUPFAM" id="SSF69304">
    <property type="entry name" value="Tricorn protease N-terminal domain"/>
    <property type="match status" value="1"/>
</dbReference>
<dbReference type="RefSeq" id="WP_290261071.1">
    <property type="nucleotide sequence ID" value="NZ_JAUFQG010000004.1"/>
</dbReference>
<keyword evidence="2" id="KW-0732">Signal</keyword>
<dbReference type="EC" id="3.4.-.-" evidence="4"/>
<name>A0ABV8V640_9GAMM</name>
<dbReference type="EMBL" id="JBHSCX010000020">
    <property type="protein sequence ID" value="MFC4363343.1"/>
    <property type="molecule type" value="Genomic_DNA"/>
</dbReference>
<sequence>MPQTLTRIIFSIVLGVLAAKAIAQEPALADYGTLPAIQMLAISPSGNIIAFRKTNNTSDQVIVYSLTQNKMLRGADVSSTQPRRMYFISDNELILVASQLKRLWGYRDEFAMSTAFVMNVKSGDIRQLLTPGDRIYLGQSGLGNIVGISPDKKYLYMPAFVGKTESDQSPNLHLMKVKVSSPRGPGIMKKGRNNSVDYFVSPNGELIAQEVYSNSSNKHEIIANQNGKWVTVFKDESEIMRVSFTGVTPDQKALVMLEENPNTGRTIYSSLSLQDGAITRNLFGRDDADVESVLTDINRIAHGVIYSGFNPSYKFFDPKVDKRMQSIIEKFPDQSVWLKDWSDDWKHLVIYVEGPSSSGNFYLFSDGEAPRFLASARPNIAAEQVNPIGRVAFKARDGLIIPMLLTIPRNKAGDLKNLPAIMLPHGGPQAYDRIEFDWLAQAFASRGYLVIQPQFRGSDGFGAKHLSAGYGEWGQKMQDDLTDSLEFLIRKGIVDKTRVCTVGASYGGYAALVAGAFTPDLYRCIVSLNGVSDLPGMLDFERKKHGKNHWIVSYFELFMVKGEATDKKLAALSPVNFAKNFTAPVLLIHGQNDETVPFEQSDDMYDNLRSAKKAVQLIELKDENHHLMSSEHRLNSLEKMVEFIDQHIGATPLVQAH</sequence>
<dbReference type="Pfam" id="PF00326">
    <property type="entry name" value="Peptidase_S9"/>
    <property type="match status" value="1"/>
</dbReference>
<dbReference type="GO" id="GO:0016787">
    <property type="term" value="F:hydrolase activity"/>
    <property type="evidence" value="ECO:0007669"/>
    <property type="project" value="UniProtKB-KW"/>
</dbReference>
<evidence type="ECO:0000313" key="5">
    <source>
        <dbReference type="Proteomes" id="UP001595840"/>
    </source>
</evidence>
<evidence type="ECO:0000313" key="4">
    <source>
        <dbReference type="EMBL" id="MFC4363343.1"/>
    </source>
</evidence>
<dbReference type="PANTHER" id="PTHR42776:SF27">
    <property type="entry name" value="DIPEPTIDYL PEPTIDASE FAMILY MEMBER 6"/>
    <property type="match status" value="1"/>
</dbReference>
<feature type="domain" description="Peptidase S9 prolyl oligopeptidase catalytic" evidence="3">
    <location>
        <begin position="435"/>
        <end position="650"/>
    </location>
</feature>
<feature type="signal peptide" evidence="2">
    <location>
        <begin position="1"/>
        <end position="23"/>
    </location>
</feature>
<dbReference type="Gene3D" id="2.120.10.30">
    <property type="entry name" value="TolB, C-terminal domain"/>
    <property type="match status" value="1"/>
</dbReference>
<keyword evidence="5" id="KW-1185">Reference proteome</keyword>
<keyword evidence="1 4" id="KW-0378">Hydrolase</keyword>
<dbReference type="SUPFAM" id="SSF53474">
    <property type="entry name" value="alpha/beta-Hydrolases"/>
    <property type="match status" value="1"/>
</dbReference>
<evidence type="ECO:0000259" key="3">
    <source>
        <dbReference type="Pfam" id="PF00326"/>
    </source>
</evidence>
<evidence type="ECO:0000256" key="2">
    <source>
        <dbReference type="SAM" id="SignalP"/>
    </source>
</evidence>
<dbReference type="PANTHER" id="PTHR42776">
    <property type="entry name" value="SERINE PEPTIDASE S9 FAMILY MEMBER"/>
    <property type="match status" value="1"/>
</dbReference>
<organism evidence="4 5">
    <name type="scientific">Simiduia curdlanivorans</name>
    <dbReference type="NCBI Taxonomy" id="1492769"/>
    <lineage>
        <taxon>Bacteria</taxon>
        <taxon>Pseudomonadati</taxon>
        <taxon>Pseudomonadota</taxon>
        <taxon>Gammaproteobacteria</taxon>
        <taxon>Cellvibrionales</taxon>
        <taxon>Cellvibrionaceae</taxon>
        <taxon>Simiduia</taxon>
    </lineage>
</organism>
<dbReference type="InterPro" id="IPR029058">
    <property type="entry name" value="AB_hydrolase_fold"/>
</dbReference>
<dbReference type="Gene3D" id="3.40.50.1820">
    <property type="entry name" value="alpha/beta hydrolase"/>
    <property type="match status" value="1"/>
</dbReference>
<accession>A0ABV8V640</accession>
<feature type="chain" id="PRO_5045495673" evidence="2">
    <location>
        <begin position="24"/>
        <end position="657"/>
    </location>
</feature>
<comment type="caution">
    <text evidence="4">The sequence shown here is derived from an EMBL/GenBank/DDBJ whole genome shotgun (WGS) entry which is preliminary data.</text>
</comment>
<proteinExistence type="predicted"/>
<dbReference type="Proteomes" id="UP001595840">
    <property type="component" value="Unassembled WGS sequence"/>
</dbReference>
<protein>
    <submittedName>
        <fullName evidence="4">Alpha/beta hydrolase family protein</fullName>
        <ecNumber evidence="4">3.4.-.-</ecNumber>
    </submittedName>
</protein>
<evidence type="ECO:0000256" key="1">
    <source>
        <dbReference type="ARBA" id="ARBA00022801"/>
    </source>
</evidence>
<gene>
    <name evidence="4" type="ORF">ACFOX3_13590</name>
</gene>
<dbReference type="InterPro" id="IPR001375">
    <property type="entry name" value="Peptidase_S9_cat"/>
</dbReference>
<dbReference type="InterPro" id="IPR011042">
    <property type="entry name" value="6-blade_b-propeller_TolB-like"/>
</dbReference>